<dbReference type="PROSITE" id="PS50862">
    <property type="entry name" value="AA_TRNA_LIGASE_II"/>
    <property type="match status" value="1"/>
</dbReference>
<evidence type="ECO:0000256" key="3">
    <source>
        <dbReference type="ARBA" id="ARBA00022741"/>
    </source>
</evidence>
<dbReference type="UniPathway" id="UPA00906">
    <property type="reaction ID" value="UER00895"/>
</dbReference>
<dbReference type="GO" id="GO:0005524">
    <property type="term" value="F:ATP binding"/>
    <property type="evidence" value="ECO:0007669"/>
    <property type="project" value="UniProtKB-UniRule"/>
</dbReference>
<feature type="region of interest" description="Disordered" evidence="10">
    <location>
        <begin position="47"/>
        <end position="66"/>
    </location>
</feature>
<evidence type="ECO:0000256" key="4">
    <source>
        <dbReference type="ARBA" id="ARBA00022840"/>
    </source>
</evidence>
<evidence type="ECO:0000259" key="11">
    <source>
        <dbReference type="PROSITE" id="PS50862"/>
    </source>
</evidence>
<comment type="catalytic activity">
    <reaction evidence="7">
        <text>tRNA(Ser) + L-serine + ATP = L-seryl-tRNA(Ser) + AMP + diphosphate + H(+)</text>
        <dbReference type="Rhea" id="RHEA:12292"/>
        <dbReference type="Rhea" id="RHEA-COMP:9669"/>
        <dbReference type="Rhea" id="RHEA-COMP:9703"/>
        <dbReference type="ChEBI" id="CHEBI:15378"/>
        <dbReference type="ChEBI" id="CHEBI:30616"/>
        <dbReference type="ChEBI" id="CHEBI:33019"/>
        <dbReference type="ChEBI" id="CHEBI:33384"/>
        <dbReference type="ChEBI" id="CHEBI:78442"/>
        <dbReference type="ChEBI" id="CHEBI:78533"/>
        <dbReference type="ChEBI" id="CHEBI:456215"/>
        <dbReference type="EC" id="6.1.1.11"/>
    </reaction>
</comment>
<feature type="binding site" evidence="9">
    <location>
        <begin position="273"/>
        <end position="276"/>
    </location>
    <ligand>
        <name>ATP</name>
        <dbReference type="ChEBI" id="CHEBI:30616"/>
    </ligand>
</feature>
<dbReference type="Gene3D" id="3.30.930.10">
    <property type="entry name" value="Bira Bifunctional Protein, Domain 2"/>
    <property type="match status" value="1"/>
</dbReference>
<dbReference type="Proteomes" id="UP000193247">
    <property type="component" value="Unassembled WGS sequence"/>
</dbReference>
<feature type="binding site" evidence="7 9">
    <location>
        <begin position="257"/>
        <end position="259"/>
    </location>
    <ligand>
        <name>ATP</name>
        <dbReference type="ChEBI" id="CHEBI:30616"/>
    </ligand>
</feature>
<dbReference type="OrthoDB" id="9804647at2"/>
<comment type="domain">
    <text evidence="7">Consists of two distinct domains, a catalytic core and a N-terminal extension that is involved in tRNA binding.</text>
</comment>
<feature type="binding site" evidence="7 9">
    <location>
        <begin position="344"/>
        <end position="347"/>
    </location>
    <ligand>
        <name>ATP</name>
        <dbReference type="ChEBI" id="CHEBI:30616"/>
    </ligand>
</feature>
<dbReference type="InterPro" id="IPR015866">
    <property type="entry name" value="Ser-tRNA-synth_1_N"/>
</dbReference>
<dbReference type="GO" id="GO:0006434">
    <property type="term" value="P:seryl-tRNA aminoacylation"/>
    <property type="evidence" value="ECO:0007669"/>
    <property type="project" value="UniProtKB-UniRule"/>
</dbReference>
<name>A0A1X2LXW7_9MYCO</name>
<comment type="subcellular location">
    <subcellularLocation>
        <location evidence="7">Cytoplasm</location>
    </subcellularLocation>
</comment>
<dbReference type="InterPro" id="IPR045864">
    <property type="entry name" value="aa-tRNA-synth_II/BPL/LPL"/>
</dbReference>
<evidence type="ECO:0000256" key="1">
    <source>
        <dbReference type="ARBA" id="ARBA00022490"/>
    </source>
</evidence>
<dbReference type="InterPro" id="IPR002317">
    <property type="entry name" value="Ser-tRNA-ligase_type_1"/>
</dbReference>
<feature type="binding site" evidence="7">
    <location>
        <position position="379"/>
    </location>
    <ligand>
        <name>L-serine</name>
        <dbReference type="ChEBI" id="CHEBI:33384"/>
    </ligand>
</feature>
<keyword evidence="2 7" id="KW-0436">Ligase</keyword>
<organism evidence="12 13">
    <name type="scientific">Mycobacterium decipiens</name>
    <dbReference type="NCBI Taxonomy" id="1430326"/>
    <lineage>
        <taxon>Bacteria</taxon>
        <taxon>Bacillati</taxon>
        <taxon>Actinomycetota</taxon>
        <taxon>Actinomycetes</taxon>
        <taxon>Mycobacteriales</taxon>
        <taxon>Mycobacteriaceae</taxon>
        <taxon>Mycobacterium</taxon>
    </lineage>
</organism>
<dbReference type="AlphaFoldDB" id="A0A1X2LXW7"/>
<evidence type="ECO:0000256" key="10">
    <source>
        <dbReference type="SAM" id="MobiDB-lite"/>
    </source>
</evidence>
<keyword evidence="5 7" id="KW-0648">Protein biosynthesis</keyword>
<dbReference type="InterPro" id="IPR033729">
    <property type="entry name" value="SerRS_core"/>
</dbReference>
<evidence type="ECO:0000256" key="2">
    <source>
        <dbReference type="ARBA" id="ARBA00022598"/>
    </source>
</evidence>
<keyword evidence="3 7" id="KW-0547">Nucleotide-binding</keyword>
<dbReference type="FunFam" id="1.10.287.40:FF:000004">
    <property type="entry name" value="Serine--tRNA ligase"/>
    <property type="match status" value="1"/>
</dbReference>
<dbReference type="Pfam" id="PF00587">
    <property type="entry name" value="tRNA-synt_2b"/>
    <property type="match status" value="1"/>
</dbReference>
<evidence type="ECO:0000256" key="5">
    <source>
        <dbReference type="ARBA" id="ARBA00022917"/>
    </source>
</evidence>
<dbReference type="HAMAP" id="MF_00176">
    <property type="entry name" value="Ser_tRNA_synth_type1"/>
    <property type="match status" value="1"/>
</dbReference>
<feature type="binding site" evidence="8">
    <location>
        <position position="257"/>
    </location>
    <ligand>
        <name>L-serine</name>
        <dbReference type="ChEBI" id="CHEBI:33384"/>
    </ligand>
</feature>
<comment type="catalytic activity">
    <reaction evidence="7">
        <text>tRNA(Sec) + L-serine + ATP = L-seryl-tRNA(Sec) + AMP + diphosphate + H(+)</text>
        <dbReference type="Rhea" id="RHEA:42580"/>
        <dbReference type="Rhea" id="RHEA-COMP:9742"/>
        <dbReference type="Rhea" id="RHEA-COMP:10128"/>
        <dbReference type="ChEBI" id="CHEBI:15378"/>
        <dbReference type="ChEBI" id="CHEBI:30616"/>
        <dbReference type="ChEBI" id="CHEBI:33019"/>
        <dbReference type="ChEBI" id="CHEBI:33384"/>
        <dbReference type="ChEBI" id="CHEBI:78442"/>
        <dbReference type="ChEBI" id="CHEBI:78533"/>
        <dbReference type="ChEBI" id="CHEBI:456215"/>
        <dbReference type="EC" id="6.1.1.11"/>
    </reaction>
</comment>
<keyword evidence="13" id="KW-1185">Reference proteome</keyword>
<feature type="binding site" evidence="7">
    <location>
        <begin position="226"/>
        <end position="228"/>
    </location>
    <ligand>
        <name>L-serine</name>
        <dbReference type="ChEBI" id="CHEBI:33384"/>
    </ligand>
</feature>
<dbReference type="EC" id="6.1.1.11" evidence="7"/>
<accession>A0A1X2LXW7</accession>
<dbReference type="STRING" id="1430326.B8W66_08900"/>
<protein>
    <recommendedName>
        <fullName evidence="7">Serine--tRNA ligase</fullName>
        <ecNumber evidence="7">6.1.1.11</ecNumber>
    </recommendedName>
    <alternativeName>
        <fullName evidence="7">Seryl-tRNA synthetase</fullName>
        <shortName evidence="7">SerRS</shortName>
    </alternativeName>
    <alternativeName>
        <fullName evidence="7">Seryl-tRNA(Ser/Sec) synthetase</fullName>
    </alternativeName>
</protein>
<evidence type="ECO:0000256" key="9">
    <source>
        <dbReference type="PIRSR" id="PIRSR001529-2"/>
    </source>
</evidence>
<keyword evidence="4 7" id="KW-0067">ATP-binding</keyword>
<evidence type="ECO:0000256" key="7">
    <source>
        <dbReference type="HAMAP-Rule" id="MF_00176"/>
    </source>
</evidence>
<dbReference type="InterPro" id="IPR006195">
    <property type="entry name" value="aa-tRNA-synth_II"/>
</dbReference>
<reference evidence="12 13" key="1">
    <citation type="submission" date="2017-04" db="EMBL/GenBank/DDBJ databases">
        <title>The new phylogeny of genus Mycobacterium.</title>
        <authorList>
            <person name="Tortoli E."/>
            <person name="Trovato A."/>
            <person name="Cirillo D.M."/>
        </authorList>
    </citation>
    <scope>NUCLEOTIDE SEQUENCE [LARGE SCALE GENOMIC DNA]</scope>
    <source>
        <strain evidence="12 13">TBL 1200985</strain>
    </source>
</reference>
<comment type="function">
    <text evidence="7">Catalyzes the attachment of serine to tRNA(Ser). Is also able to aminoacylate tRNA(Sec) with serine, to form the misacylated tRNA L-seryl-tRNA(Sec), which will be further converted into selenocysteinyl-tRNA(Sec).</text>
</comment>
<evidence type="ECO:0000256" key="8">
    <source>
        <dbReference type="PIRSR" id="PIRSR001529-1"/>
    </source>
</evidence>
<dbReference type="RefSeq" id="WP_085324656.1">
    <property type="nucleotide sequence ID" value="NZ_NCXP01000007.1"/>
</dbReference>
<feature type="domain" description="Aminoacyl-transfer RNA synthetases class-II family profile" evidence="11">
    <location>
        <begin position="135"/>
        <end position="403"/>
    </location>
</feature>
<dbReference type="GO" id="GO:0005737">
    <property type="term" value="C:cytoplasm"/>
    <property type="evidence" value="ECO:0007669"/>
    <property type="project" value="UniProtKB-SubCell"/>
</dbReference>
<feature type="binding site" evidence="8">
    <location>
        <position position="226"/>
    </location>
    <ligand>
        <name>L-serine</name>
        <dbReference type="ChEBI" id="CHEBI:33384"/>
    </ligand>
</feature>
<keyword evidence="1 7" id="KW-0963">Cytoplasm</keyword>
<comment type="pathway">
    <text evidence="7">Aminoacyl-tRNA biosynthesis; selenocysteinyl-tRNA(Sec) biosynthesis; L-seryl-tRNA(Sec) from L-serine and tRNA(Sec): step 1/1.</text>
</comment>
<proteinExistence type="inferred from homology"/>
<dbReference type="GO" id="GO:0004828">
    <property type="term" value="F:serine-tRNA ligase activity"/>
    <property type="evidence" value="ECO:0007669"/>
    <property type="project" value="UniProtKB-UniRule"/>
</dbReference>
<evidence type="ECO:0000256" key="6">
    <source>
        <dbReference type="ARBA" id="ARBA00023146"/>
    </source>
</evidence>
<keyword evidence="6 7" id="KW-0030">Aminoacyl-tRNA synthetase</keyword>
<dbReference type="SUPFAM" id="SSF46589">
    <property type="entry name" value="tRNA-binding arm"/>
    <property type="match status" value="1"/>
</dbReference>
<dbReference type="NCBIfam" id="TIGR00414">
    <property type="entry name" value="serS"/>
    <property type="match status" value="1"/>
</dbReference>
<dbReference type="SUPFAM" id="SSF55681">
    <property type="entry name" value="Class II aaRS and biotin synthetases"/>
    <property type="match status" value="1"/>
</dbReference>
<dbReference type="GO" id="GO:0016260">
    <property type="term" value="P:selenocysteine biosynthetic process"/>
    <property type="evidence" value="ECO:0007669"/>
    <property type="project" value="UniProtKB-UniRule"/>
</dbReference>
<dbReference type="InterPro" id="IPR002314">
    <property type="entry name" value="aa-tRNA-synt_IIb"/>
</dbReference>
<comment type="caution">
    <text evidence="12">The sequence shown here is derived from an EMBL/GenBank/DDBJ whole genome shotgun (WGS) entry which is preliminary data.</text>
</comment>
<dbReference type="PRINTS" id="PR00981">
    <property type="entry name" value="TRNASYNTHSER"/>
</dbReference>
<dbReference type="PIRSF" id="PIRSF001529">
    <property type="entry name" value="Ser-tRNA-synth_IIa"/>
    <property type="match status" value="1"/>
</dbReference>
<dbReference type="InterPro" id="IPR010978">
    <property type="entry name" value="tRNA-bd_arm"/>
</dbReference>
<gene>
    <name evidence="7" type="primary">serS</name>
    <name evidence="12" type="ORF">B8W66_08900</name>
</gene>
<dbReference type="Gene3D" id="1.10.287.40">
    <property type="entry name" value="Serine-tRNA synthetase, tRNA binding domain"/>
    <property type="match status" value="1"/>
</dbReference>
<evidence type="ECO:0000313" key="13">
    <source>
        <dbReference type="Proteomes" id="UP000193247"/>
    </source>
</evidence>
<feature type="binding site" evidence="8">
    <location>
        <position position="377"/>
    </location>
    <ligand>
        <name>L-serine</name>
        <dbReference type="ChEBI" id="CHEBI:33384"/>
    </ligand>
</feature>
<dbReference type="Pfam" id="PF02403">
    <property type="entry name" value="Seryl_tRNA_N"/>
    <property type="match status" value="1"/>
</dbReference>
<sequence length="419" mass="45282">MIDLKLLRENPDAVRRSQLSRGEDPALVDALLTADAARRDAISAADSLRGEQKRVSKSVGAASAQERPTLLQRAKELAEQVKAAQASQAEAEKAFTAAHMAISNVIVAGVPPGGEDDYAVLDIVGEPPQLENPKDHLELGEALGLIDMARGAKVSGSRFYFLTGQGALLQLGLLQLALRLAVDNGFIPMIPPVLVRPEVMAGTGFLGAHADEVYRVQVDDLYLVGTSEVPLAGYHADEILDLSAGPLRYAGWSSCFRREAGSYGKDTRGVIRVHQFDKVEGFVYCAPAEAEAEHQRLLGWQRELLARIEVPYRVVDVAAGDLGSSAARKFDCEAWVPTQGTYRELTSTSNCTTFQARRLATRYRDANGKPQIAATLNGTLGTTRWLVAILENHQQPDGSVRVPEALVSFVGTELLEPTS</sequence>
<dbReference type="EMBL" id="NCXP01000007">
    <property type="protein sequence ID" value="OSC41481.1"/>
    <property type="molecule type" value="Genomic_DNA"/>
</dbReference>
<feature type="site" description="Important for serine binding" evidence="8">
    <location>
        <position position="379"/>
    </location>
</feature>
<feature type="binding site" evidence="7">
    <location>
        <position position="273"/>
    </location>
    <ligand>
        <name>ATP</name>
        <dbReference type="ChEBI" id="CHEBI:30616"/>
    </ligand>
</feature>
<feature type="binding site" evidence="7 8">
    <location>
        <position position="280"/>
    </location>
    <ligand>
        <name>L-serine</name>
        <dbReference type="ChEBI" id="CHEBI:33384"/>
    </ligand>
</feature>
<comment type="similarity">
    <text evidence="7">Belongs to the class-II aminoacyl-tRNA synthetase family. Type-1 seryl-tRNA synthetase subfamily.</text>
</comment>
<evidence type="ECO:0000313" key="12">
    <source>
        <dbReference type="EMBL" id="OSC41481.1"/>
    </source>
</evidence>
<dbReference type="PANTHER" id="PTHR11778">
    <property type="entry name" value="SERYL-TRNA SYNTHETASE"/>
    <property type="match status" value="1"/>
</dbReference>
<comment type="subunit">
    <text evidence="7">Homodimer. The tRNA molecule binds across the dimer.</text>
</comment>
<dbReference type="InterPro" id="IPR042103">
    <property type="entry name" value="SerRS_1_N_sf"/>
</dbReference>
<dbReference type="CDD" id="cd00770">
    <property type="entry name" value="SerRS_core"/>
    <property type="match status" value="1"/>
</dbReference>